<dbReference type="InterPro" id="IPR000305">
    <property type="entry name" value="GIY-YIG_endonuc"/>
</dbReference>
<dbReference type="AlphaFoldDB" id="A0A848NK08"/>
<evidence type="ECO:0000313" key="3">
    <source>
        <dbReference type="Proteomes" id="UP000542405"/>
    </source>
</evidence>
<feature type="domain" description="GIY-YIG" evidence="1">
    <location>
        <begin position="2"/>
        <end position="87"/>
    </location>
</feature>
<dbReference type="EMBL" id="JABBZE010000149">
    <property type="protein sequence ID" value="NMU90923.1"/>
    <property type="molecule type" value="Genomic_DNA"/>
</dbReference>
<dbReference type="Proteomes" id="UP000542405">
    <property type="component" value="Unassembled WGS sequence"/>
</dbReference>
<dbReference type="PROSITE" id="PS50164">
    <property type="entry name" value="GIY_YIG"/>
    <property type="match status" value="1"/>
</dbReference>
<proteinExistence type="predicted"/>
<dbReference type="CDD" id="cd10440">
    <property type="entry name" value="GIY-YIG_COG3680"/>
    <property type="match status" value="1"/>
</dbReference>
<organism evidence="2 3">
    <name type="scientific">Achromobacter ruhlandii</name>
    <dbReference type="NCBI Taxonomy" id="72557"/>
    <lineage>
        <taxon>Bacteria</taxon>
        <taxon>Pseudomonadati</taxon>
        <taxon>Pseudomonadota</taxon>
        <taxon>Betaproteobacteria</taxon>
        <taxon>Burkholderiales</taxon>
        <taxon>Alcaligenaceae</taxon>
        <taxon>Achromobacter</taxon>
    </lineage>
</organism>
<dbReference type="Pfam" id="PF22945">
    <property type="entry name" value="LEM-3_GIY-YIG"/>
    <property type="match status" value="1"/>
</dbReference>
<evidence type="ECO:0000259" key="1">
    <source>
        <dbReference type="PROSITE" id="PS50164"/>
    </source>
</evidence>
<evidence type="ECO:0000313" key="2">
    <source>
        <dbReference type="EMBL" id="NMU90923.1"/>
    </source>
</evidence>
<accession>A0A848NK08</accession>
<protein>
    <submittedName>
        <fullName evidence="2">GIY-YIG nuclease family protein</fullName>
    </submittedName>
</protein>
<gene>
    <name evidence="2" type="ORF">HGQ98_14235</name>
</gene>
<dbReference type="RefSeq" id="WP_169536762.1">
    <property type="nucleotide sequence ID" value="NZ_JABBZE010000149.1"/>
</dbReference>
<name>A0A848NK08_9BURK</name>
<sequence length="189" mass="20397">MNPYYIYALKDPRTTPAVPFYVGKGTGVRAWEHTLKVDNTRKGKRIAEINAAGLDVVTTVLADDLTEHQALKLEAELISAFGTESTGGTLTNSVIPGGPIKKIRKGLVIPSGSVERAQIGLELIKSSILELARANPEGILNSDAAKALGLQSDYLGGSKDYLSWSVLGVLMREGQMVRVEPRRHKATTK</sequence>
<reference evidence="2 3" key="1">
    <citation type="submission" date="2020-04" db="EMBL/GenBank/DDBJ databases">
        <title>Achromobacter ruhlandii genome sequencing and assembly.</title>
        <authorList>
            <person name="Martins R.C.R."/>
            <person name="Perdigao-Neto L.V."/>
            <person name="Levin A.S.S."/>
            <person name="Costa S.F."/>
        </authorList>
    </citation>
    <scope>NUCLEOTIDE SEQUENCE [LARGE SCALE GENOMIC DNA]</scope>
    <source>
        <strain evidence="2 3">9035ralo</strain>
    </source>
</reference>
<comment type="caution">
    <text evidence="2">The sequence shown here is derived from an EMBL/GenBank/DDBJ whole genome shotgun (WGS) entry which is preliminary data.</text>
</comment>